<protein>
    <submittedName>
        <fullName evidence="1">Uncharacterized protein</fullName>
    </submittedName>
</protein>
<organism evidence="1 2">
    <name type="scientific">Fasciolopsis buskii</name>
    <dbReference type="NCBI Taxonomy" id="27845"/>
    <lineage>
        <taxon>Eukaryota</taxon>
        <taxon>Metazoa</taxon>
        <taxon>Spiralia</taxon>
        <taxon>Lophotrochozoa</taxon>
        <taxon>Platyhelminthes</taxon>
        <taxon>Trematoda</taxon>
        <taxon>Digenea</taxon>
        <taxon>Plagiorchiida</taxon>
        <taxon>Echinostomata</taxon>
        <taxon>Echinostomatoidea</taxon>
        <taxon>Fasciolidae</taxon>
        <taxon>Fasciolopsis</taxon>
    </lineage>
</organism>
<dbReference type="AlphaFoldDB" id="A0A8E0S591"/>
<dbReference type="Proteomes" id="UP000728185">
    <property type="component" value="Unassembled WGS sequence"/>
</dbReference>
<name>A0A8E0S591_9TREM</name>
<evidence type="ECO:0000313" key="1">
    <source>
        <dbReference type="EMBL" id="KAA0199711.1"/>
    </source>
</evidence>
<reference evidence="1" key="1">
    <citation type="submission" date="2019-05" db="EMBL/GenBank/DDBJ databases">
        <title>Annotation for the trematode Fasciolopsis buski.</title>
        <authorList>
            <person name="Choi Y.-J."/>
        </authorList>
    </citation>
    <scope>NUCLEOTIDE SEQUENCE</scope>
    <source>
        <strain evidence="1">HT</strain>
        <tissue evidence="1">Whole worm</tissue>
    </source>
</reference>
<dbReference type="EMBL" id="LUCM01000966">
    <property type="protein sequence ID" value="KAA0199711.1"/>
    <property type="molecule type" value="Genomic_DNA"/>
</dbReference>
<comment type="caution">
    <text evidence="1">The sequence shown here is derived from an EMBL/GenBank/DDBJ whole genome shotgun (WGS) entry which is preliminary data.</text>
</comment>
<feature type="non-terminal residue" evidence="1">
    <location>
        <position position="155"/>
    </location>
</feature>
<evidence type="ECO:0000313" key="2">
    <source>
        <dbReference type="Proteomes" id="UP000728185"/>
    </source>
</evidence>
<sequence>FPLFVSFALFSEGIIFDDQYSFLKSEIDRKLANLNARLMHAVYISLPAKHQTNITKIHYEVTKFSYRAATLVPLVNQTNELFDSQETTIQFSVQHYRLYSRSEWNLDIPVPYLHTVMKQWGQLVNWSATVPTSVCTILFSPGGIYLEEIETVCHG</sequence>
<accession>A0A8E0S591</accession>
<proteinExistence type="predicted"/>
<gene>
    <name evidence="1" type="ORF">FBUS_09189</name>
</gene>
<keyword evidence="2" id="KW-1185">Reference proteome</keyword>